<keyword evidence="2" id="KW-1185">Reference proteome</keyword>
<dbReference type="Proteomes" id="UP001172101">
    <property type="component" value="Unassembled WGS sequence"/>
</dbReference>
<gene>
    <name evidence="1" type="ORF">B0T26DRAFT_675373</name>
</gene>
<dbReference type="RefSeq" id="XP_060295777.1">
    <property type="nucleotide sequence ID" value="XM_060439822.1"/>
</dbReference>
<evidence type="ECO:0000313" key="1">
    <source>
        <dbReference type="EMBL" id="KAK0716984.1"/>
    </source>
</evidence>
<protein>
    <recommendedName>
        <fullName evidence="3">Aminoglycoside phosphotransferase domain-containing protein</fullName>
    </recommendedName>
</protein>
<comment type="caution">
    <text evidence="1">The sequence shown here is derived from an EMBL/GenBank/DDBJ whole genome shotgun (WGS) entry which is preliminary data.</text>
</comment>
<name>A0AA40AJJ0_9PEZI</name>
<organism evidence="1 2">
    <name type="scientific">Lasiosphaeria miniovina</name>
    <dbReference type="NCBI Taxonomy" id="1954250"/>
    <lineage>
        <taxon>Eukaryota</taxon>
        <taxon>Fungi</taxon>
        <taxon>Dikarya</taxon>
        <taxon>Ascomycota</taxon>
        <taxon>Pezizomycotina</taxon>
        <taxon>Sordariomycetes</taxon>
        <taxon>Sordariomycetidae</taxon>
        <taxon>Sordariales</taxon>
        <taxon>Lasiosphaeriaceae</taxon>
        <taxon>Lasiosphaeria</taxon>
    </lineage>
</organism>
<dbReference type="GeneID" id="85323092"/>
<sequence>MANHADSIPLSTQEHIFAQWTAVQAELAAFTSPQIGFVSHFSAATGPGIGAFATASLDGLPAAGPFDSAWDYFVAVAEGLVAQALQRQNSSRFATLGALTSSGPFPFSHMDMGMQNVLVDDALNFVAVIDWEETAEILQDPGHIAHRNVARRRSPRGCCSRGHHVEDYKLAGKIDVFCGLEEELTYEMVRLDLPARRRSGMCRYWQRRCIAWLPS</sequence>
<accession>A0AA40AJJ0</accession>
<evidence type="ECO:0008006" key="3">
    <source>
        <dbReference type="Google" id="ProtNLM"/>
    </source>
</evidence>
<dbReference type="AlphaFoldDB" id="A0AA40AJJ0"/>
<proteinExistence type="predicted"/>
<reference evidence="1" key="1">
    <citation type="submission" date="2023-06" db="EMBL/GenBank/DDBJ databases">
        <title>Genome-scale phylogeny and comparative genomics of the fungal order Sordariales.</title>
        <authorList>
            <consortium name="Lawrence Berkeley National Laboratory"/>
            <person name="Hensen N."/>
            <person name="Bonometti L."/>
            <person name="Westerberg I."/>
            <person name="Brannstrom I.O."/>
            <person name="Guillou S."/>
            <person name="Cros-Aarteil S."/>
            <person name="Calhoun S."/>
            <person name="Haridas S."/>
            <person name="Kuo A."/>
            <person name="Mondo S."/>
            <person name="Pangilinan J."/>
            <person name="Riley R."/>
            <person name="LaButti K."/>
            <person name="Andreopoulos B."/>
            <person name="Lipzen A."/>
            <person name="Chen C."/>
            <person name="Yanf M."/>
            <person name="Daum C."/>
            <person name="Ng V."/>
            <person name="Clum A."/>
            <person name="Steindorff A."/>
            <person name="Ohm R."/>
            <person name="Martin F."/>
            <person name="Silar P."/>
            <person name="Natvig D."/>
            <person name="Lalanne C."/>
            <person name="Gautier V."/>
            <person name="Ament-velasquez S.L."/>
            <person name="Kruys A."/>
            <person name="Hutchinson M.I."/>
            <person name="Powell A.J."/>
            <person name="Barry K."/>
            <person name="Miller A.N."/>
            <person name="Grigoriev I.V."/>
            <person name="Debuchy R."/>
            <person name="Gladieux P."/>
            <person name="Thoren M.H."/>
            <person name="Johannesson H."/>
        </authorList>
    </citation>
    <scope>NUCLEOTIDE SEQUENCE</scope>
    <source>
        <strain evidence="1">SMH2392-1A</strain>
    </source>
</reference>
<dbReference type="EMBL" id="JAUIRO010000004">
    <property type="protein sequence ID" value="KAK0716984.1"/>
    <property type="molecule type" value="Genomic_DNA"/>
</dbReference>
<evidence type="ECO:0000313" key="2">
    <source>
        <dbReference type="Proteomes" id="UP001172101"/>
    </source>
</evidence>